<evidence type="ECO:0000313" key="3">
    <source>
        <dbReference type="Proteomes" id="UP000019384"/>
    </source>
</evidence>
<dbReference type="AlphaFoldDB" id="W6MKS8"/>
<evidence type="ECO:0000256" key="1">
    <source>
        <dbReference type="SAM" id="MobiDB-lite"/>
    </source>
</evidence>
<organism evidence="2 3">
    <name type="scientific">Kuraishia capsulata CBS 1993</name>
    <dbReference type="NCBI Taxonomy" id="1382522"/>
    <lineage>
        <taxon>Eukaryota</taxon>
        <taxon>Fungi</taxon>
        <taxon>Dikarya</taxon>
        <taxon>Ascomycota</taxon>
        <taxon>Saccharomycotina</taxon>
        <taxon>Pichiomycetes</taxon>
        <taxon>Pichiales</taxon>
        <taxon>Pichiaceae</taxon>
        <taxon>Kuraishia</taxon>
    </lineage>
</organism>
<name>W6MKS8_9ASCO</name>
<proteinExistence type="predicted"/>
<sequence>MSTLRRKEKNEENFVGQPRQKSKSTASTLRSLRLSFSAVERKLIDHTFGGHRHPVYYESSTESDPESDSGSDLSEEFREKLLDIKETQHQAHAEEATVKQVVRVRYRFLDRLKNVFF</sequence>
<reference evidence="2" key="1">
    <citation type="submission" date="2013-12" db="EMBL/GenBank/DDBJ databases">
        <authorList>
            <person name="Genoscope - CEA"/>
        </authorList>
    </citation>
    <scope>NUCLEOTIDE SEQUENCE</scope>
    <source>
        <strain evidence="2">CBS 1993</strain>
    </source>
</reference>
<feature type="region of interest" description="Disordered" evidence="1">
    <location>
        <begin position="50"/>
        <end position="73"/>
    </location>
</feature>
<protein>
    <submittedName>
        <fullName evidence="2">Uncharacterized protein</fullName>
    </submittedName>
</protein>
<dbReference type="RefSeq" id="XP_022459085.1">
    <property type="nucleotide sequence ID" value="XM_022603373.1"/>
</dbReference>
<gene>
    <name evidence="2" type="ORF">KUCA_T00003066001</name>
</gene>
<accession>W6MKS8</accession>
<keyword evidence="3" id="KW-1185">Reference proteome</keyword>
<reference evidence="2" key="2">
    <citation type="submission" date="2014-02" db="EMBL/GenBank/DDBJ databases">
        <title>Complete DNA sequence of /Kuraishia capsulata/ illustrates novel genomic features among budding yeasts (/Saccharomycotina/).</title>
        <authorList>
            <person name="Morales L."/>
            <person name="Noel B."/>
            <person name="Porcel B."/>
            <person name="Marcet-Houben M."/>
            <person name="Hullo M-F."/>
            <person name="Sacerdot C."/>
            <person name="Tekaia F."/>
            <person name="Leh-Louis V."/>
            <person name="Despons L."/>
            <person name="Khanna V."/>
            <person name="Aury J-M."/>
            <person name="Barbe V."/>
            <person name="Couloux A."/>
            <person name="Labadie K."/>
            <person name="Pelletier E."/>
            <person name="Souciet J-L."/>
            <person name="Boekhout T."/>
            <person name="Gabaldon T."/>
            <person name="Wincker P."/>
            <person name="Dujon B."/>
        </authorList>
    </citation>
    <scope>NUCLEOTIDE SEQUENCE</scope>
    <source>
        <strain evidence="2">CBS 1993</strain>
    </source>
</reference>
<dbReference type="GeneID" id="34520473"/>
<feature type="region of interest" description="Disordered" evidence="1">
    <location>
        <begin position="1"/>
        <end position="27"/>
    </location>
</feature>
<evidence type="ECO:0000313" key="2">
    <source>
        <dbReference type="EMBL" id="CDK27089.1"/>
    </source>
</evidence>
<dbReference type="Proteomes" id="UP000019384">
    <property type="component" value="Unassembled WGS sequence"/>
</dbReference>
<dbReference type="HOGENOM" id="CLU_2085187_0_0_1"/>
<dbReference type="EMBL" id="HG793127">
    <property type="protein sequence ID" value="CDK27089.1"/>
    <property type="molecule type" value="Genomic_DNA"/>
</dbReference>